<protein>
    <submittedName>
        <fullName evidence="3">Uncharacterized protein</fullName>
    </submittedName>
</protein>
<proteinExistence type="predicted"/>
<feature type="transmembrane region" description="Helical" evidence="2">
    <location>
        <begin position="6"/>
        <end position="25"/>
    </location>
</feature>
<dbReference type="SMART" id="SM00028">
    <property type="entry name" value="TPR"/>
    <property type="match status" value="6"/>
</dbReference>
<dbReference type="PANTHER" id="PTHR12558">
    <property type="entry name" value="CELL DIVISION CYCLE 16,23,27"/>
    <property type="match status" value="1"/>
</dbReference>
<dbReference type="Proteomes" id="UP000321513">
    <property type="component" value="Unassembled WGS sequence"/>
</dbReference>
<dbReference type="InterPro" id="IPR019734">
    <property type="entry name" value="TPR_rpt"/>
</dbReference>
<organism evidence="3 4">
    <name type="scientific">Segetibacter aerophilus</name>
    <dbReference type="NCBI Taxonomy" id="670293"/>
    <lineage>
        <taxon>Bacteria</taxon>
        <taxon>Pseudomonadati</taxon>
        <taxon>Bacteroidota</taxon>
        <taxon>Chitinophagia</taxon>
        <taxon>Chitinophagales</taxon>
        <taxon>Chitinophagaceae</taxon>
        <taxon>Segetibacter</taxon>
    </lineage>
</organism>
<dbReference type="SUPFAM" id="SSF48452">
    <property type="entry name" value="TPR-like"/>
    <property type="match status" value="2"/>
</dbReference>
<dbReference type="Pfam" id="PF13432">
    <property type="entry name" value="TPR_16"/>
    <property type="match status" value="1"/>
</dbReference>
<dbReference type="Pfam" id="PF14559">
    <property type="entry name" value="TPR_19"/>
    <property type="match status" value="1"/>
</dbReference>
<dbReference type="RefSeq" id="WP_147203588.1">
    <property type="nucleotide sequence ID" value="NZ_BJYT01000006.1"/>
</dbReference>
<evidence type="ECO:0000256" key="2">
    <source>
        <dbReference type="SAM" id="Phobius"/>
    </source>
</evidence>
<feature type="repeat" description="TPR" evidence="1">
    <location>
        <begin position="366"/>
        <end position="399"/>
    </location>
</feature>
<evidence type="ECO:0000313" key="4">
    <source>
        <dbReference type="Proteomes" id="UP000321513"/>
    </source>
</evidence>
<dbReference type="AlphaFoldDB" id="A0A512BC96"/>
<gene>
    <name evidence="3" type="ORF">SAE01_19630</name>
</gene>
<evidence type="ECO:0000256" key="1">
    <source>
        <dbReference type="PROSITE-ProRule" id="PRU00339"/>
    </source>
</evidence>
<keyword evidence="2" id="KW-0472">Membrane</keyword>
<keyword evidence="2" id="KW-0812">Transmembrane</keyword>
<dbReference type="InterPro" id="IPR011990">
    <property type="entry name" value="TPR-like_helical_dom_sf"/>
</dbReference>
<dbReference type="OrthoDB" id="5477158at2"/>
<dbReference type="PANTHER" id="PTHR12558:SF13">
    <property type="entry name" value="CELL DIVISION CYCLE PROTEIN 27 HOMOLOG"/>
    <property type="match status" value="1"/>
</dbReference>
<accession>A0A512BC96</accession>
<keyword evidence="2" id="KW-1133">Transmembrane helix</keyword>
<dbReference type="EMBL" id="BJYT01000006">
    <property type="protein sequence ID" value="GEO09467.1"/>
    <property type="molecule type" value="Genomic_DNA"/>
</dbReference>
<sequence>MKKSYVYIACLIVFLLAIVAIVVKYNNSEKEKESMVYELLPRKGAANESKEWKEVQKKAGVLFEALKQDPNDINASLKLAALYIQEARESGNYMYYDRAAMKSVNTVLKIDSLNFNGLVFKSLIYLSQHHFAEGLAAAQKARSVNPYNAYVYGLMVDGNVEMGNYDSAVADADKMVSIRPDLTSYSRVSYLREIFGNYKSSIEAMKMAAEAGGQGDEHTEWTRVQLASLYEKTGDYKTAENLYRQSLSMRPNYPYALAGLARVAVAANDNKKAIELYEKADGLINDNSMKEELVDLYRQSGQDKKATDLAKQIIEDLSKDAEAGDKDESIGHYADRELAYAYLKVNNVDKALEHALLEYNRRPENIDANETVAWVYYSKGEYSKALPYIKTALKTNSKNPVLLSRAGMIFLKSGEKEMAKNMLQQASGTNSYVGYTLKAETTTAMQSL</sequence>
<dbReference type="Gene3D" id="1.25.40.10">
    <property type="entry name" value="Tetratricopeptide repeat domain"/>
    <property type="match status" value="3"/>
</dbReference>
<evidence type="ECO:0000313" key="3">
    <source>
        <dbReference type="EMBL" id="GEO09467.1"/>
    </source>
</evidence>
<dbReference type="PROSITE" id="PS50005">
    <property type="entry name" value="TPR"/>
    <property type="match status" value="2"/>
</dbReference>
<keyword evidence="1" id="KW-0802">TPR repeat</keyword>
<reference evidence="3 4" key="1">
    <citation type="submission" date="2019-07" db="EMBL/GenBank/DDBJ databases">
        <title>Whole genome shotgun sequence of Segetibacter aerophilus NBRC 106135.</title>
        <authorList>
            <person name="Hosoyama A."/>
            <person name="Uohara A."/>
            <person name="Ohji S."/>
            <person name="Ichikawa N."/>
        </authorList>
    </citation>
    <scope>NUCLEOTIDE SEQUENCE [LARGE SCALE GENOMIC DNA]</scope>
    <source>
        <strain evidence="3 4">NBRC 106135</strain>
    </source>
</reference>
<feature type="repeat" description="TPR" evidence="1">
    <location>
        <begin position="220"/>
        <end position="253"/>
    </location>
</feature>
<keyword evidence="4" id="KW-1185">Reference proteome</keyword>
<name>A0A512BC96_9BACT</name>
<comment type="caution">
    <text evidence="3">The sequence shown here is derived from an EMBL/GenBank/DDBJ whole genome shotgun (WGS) entry which is preliminary data.</text>
</comment>